<dbReference type="EMBL" id="DNAN01000413">
    <property type="protein sequence ID" value="HAW76369.1"/>
    <property type="molecule type" value="Genomic_DNA"/>
</dbReference>
<dbReference type="InterPro" id="IPR045584">
    <property type="entry name" value="Pilin-like"/>
</dbReference>
<organism evidence="1 2">
    <name type="scientific">Alteromonas australica</name>
    <dbReference type="NCBI Taxonomy" id="589873"/>
    <lineage>
        <taxon>Bacteria</taxon>
        <taxon>Pseudomonadati</taxon>
        <taxon>Pseudomonadota</taxon>
        <taxon>Gammaproteobacteria</taxon>
        <taxon>Alteromonadales</taxon>
        <taxon>Alteromonadaceae</taxon>
        <taxon>Alteromonas/Salinimonas group</taxon>
        <taxon>Alteromonas</taxon>
    </lineage>
</organism>
<dbReference type="Proteomes" id="UP000263517">
    <property type="component" value="Unassembled WGS sequence"/>
</dbReference>
<dbReference type="AlphaFoldDB" id="A0A350P502"/>
<feature type="non-terminal residue" evidence="1">
    <location>
        <position position="1"/>
    </location>
</feature>
<evidence type="ECO:0000313" key="1">
    <source>
        <dbReference type="EMBL" id="HAW76369.1"/>
    </source>
</evidence>
<proteinExistence type="predicted"/>
<evidence type="ECO:0000313" key="2">
    <source>
        <dbReference type="Proteomes" id="UP000263517"/>
    </source>
</evidence>
<comment type="caution">
    <text evidence="1">The sequence shown here is derived from an EMBL/GenBank/DDBJ whole genome shotgun (WGS) entry which is preliminary data.</text>
</comment>
<protein>
    <submittedName>
        <fullName evidence="1">General secretion pathway protein GspK</fullName>
    </submittedName>
</protein>
<reference evidence="1 2" key="1">
    <citation type="journal article" date="2018" name="Nat. Biotechnol.">
        <title>A standardized bacterial taxonomy based on genome phylogeny substantially revises the tree of life.</title>
        <authorList>
            <person name="Parks D.H."/>
            <person name="Chuvochina M."/>
            <person name="Waite D.W."/>
            <person name="Rinke C."/>
            <person name="Skarshewski A."/>
            <person name="Chaumeil P.A."/>
            <person name="Hugenholtz P."/>
        </authorList>
    </citation>
    <scope>NUCLEOTIDE SEQUENCE [LARGE SCALE GENOMIC DNA]</scope>
    <source>
        <strain evidence="1">UBA11978</strain>
    </source>
</reference>
<dbReference type="SUPFAM" id="SSF54523">
    <property type="entry name" value="Pili subunits"/>
    <property type="match status" value="1"/>
</dbReference>
<gene>
    <name evidence="1" type="ORF">DCW74_11630</name>
</gene>
<accession>A0A350P502</accession>
<sequence>RQDWFSVKTEYFMLHTKTQYNKATFKLSTVFHAEEGAGVSIVKREFGGIK</sequence>
<name>A0A350P502_9ALTE</name>